<comment type="caution">
    <text evidence="1">The sequence shown here is derived from an EMBL/GenBank/DDBJ whole genome shotgun (WGS) entry which is preliminary data.</text>
</comment>
<protein>
    <submittedName>
        <fullName evidence="1">Uncharacterized protein</fullName>
    </submittedName>
</protein>
<sequence length="288" mass="32271">MFGQRVPHLYSITYKNAGIDLHPLCAFDTAKEARIYLDRLTSVAFGFRGKLRELAEKDLNAMCRPASDQMRHYCVVYAMARRIDISSTPYLLARKVGIISALEALSTALRSLDCDGDSPAVLLLRIQQFFPWFVTSTFQNTRECLHDNLEDKFAEVVDLAVNSSGFAFMLEPGIIASPYLVGTKCRNSCIRRRALELLCGATVQEGLWSGKIYAASVERFMNLEEQRARDLVGADDELSILPEEARFSDVVLASDPKTPGYGRLICARFAHETTGQLEIIEDILRTMV</sequence>
<evidence type="ECO:0000313" key="1">
    <source>
        <dbReference type="EMBL" id="KAK3720863.1"/>
    </source>
</evidence>
<accession>A0ACC3NSE3</accession>
<organism evidence="1 2">
    <name type="scientific">Vermiconidia calcicola</name>
    <dbReference type="NCBI Taxonomy" id="1690605"/>
    <lineage>
        <taxon>Eukaryota</taxon>
        <taxon>Fungi</taxon>
        <taxon>Dikarya</taxon>
        <taxon>Ascomycota</taxon>
        <taxon>Pezizomycotina</taxon>
        <taxon>Dothideomycetes</taxon>
        <taxon>Dothideomycetidae</taxon>
        <taxon>Mycosphaerellales</taxon>
        <taxon>Extremaceae</taxon>
        <taxon>Vermiconidia</taxon>
    </lineage>
</organism>
<name>A0ACC3NSE3_9PEZI</name>
<keyword evidence="2" id="KW-1185">Reference proteome</keyword>
<reference evidence="1" key="1">
    <citation type="submission" date="2023-07" db="EMBL/GenBank/DDBJ databases">
        <title>Black Yeasts Isolated from many extreme environments.</title>
        <authorList>
            <person name="Coleine C."/>
            <person name="Stajich J.E."/>
            <person name="Selbmann L."/>
        </authorList>
    </citation>
    <scope>NUCLEOTIDE SEQUENCE</scope>
    <source>
        <strain evidence="1">CCFEE 5714</strain>
    </source>
</reference>
<dbReference type="Proteomes" id="UP001281147">
    <property type="component" value="Unassembled WGS sequence"/>
</dbReference>
<proteinExistence type="predicted"/>
<dbReference type="EMBL" id="JAUTXU010000020">
    <property type="protein sequence ID" value="KAK3720863.1"/>
    <property type="molecule type" value="Genomic_DNA"/>
</dbReference>
<evidence type="ECO:0000313" key="2">
    <source>
        <dbReference type="Proteomes" id="UP001281147"/>
    </source>
</evidence>
<gene>
    <name evidence="1" type="ORF">LTR37_003526</name>
</gene>